<dbReference type="EMBL" id="SDHW01000002">
    <property type="protein sequence ID" value="RXK60639.1"/>
    <property type="molecule type" value="Genomic_DNA"/>
</dbReference>
<evidence type="ECO:0000313" key="2">
    <source>
        <dbReference type="EMBL" id="RXK60639.1"/>
    </source>
</evidence>
<keyword evidence="3" id="KW-1185">Reference proteome</keyword>
<protein>
    <submittedName>
        <fullName evidence="2">Uncharacterized protein</fullName>
    </submittedName>
</protein>
<dbReference type="AlphaFoldDB" id="A0A4Q1CJ69"/>
<organism evidence="2 3">
    <name type="scientific">Lacibacter luteus</name>
    <dbReference type="NCBI Taxonomy" id="2508719"/>
    <lineage>
        <taxon>Bacteria</taxon>
        <taxon>Pseudomonadati</taxon>
        <taxon>Bacteroidota</taxon>
        <taxon>Chitinophagia</taxon>
        <taxon>Chitinophagales</taxon>
        <taxon>Chitinophagaceae</taxon>
        <taxon>Lacibacter</taxon>
    </lineage>
</organism>
<feature type="transmembrane region" description="Helical" evidence="1">
    <location>
        <begin position="79"/>
        <end position="101"/>
    </location>
</feature>
<comment type="caution">
    <text evidence="2">The sequence shown here is derived from an EMBL/GenBank/DDBJ whole genome shotgun (WGS) entry which is preliminary data.</text>
</comment>
<reference evidence="2 3" key="1">
    <citation type="submission" date="2019-01" db="EMBL/GenBank/DDBJ databases">
        <title>Lacibacter sp. strain TTM-7.</title>
        <authorList>
            <person name="Chen W.-M."/>
        </authorList>
    </citation>
    <scope>NUCLEOTIDE SEQUENCE [LARGE SCALE GENOMIC DNA]</scope>
    <source>
        <strain evidence="2 3">TTM-7</strain>
    </source>
</reference>
<sequence>MGLSVLQDTTIPLGRQVKVITMEGKYIDGHLQYATADSLYISPGTRKDAKRGVFYQQLIVSYKNVASVRMKDNSFWPELLLGLIGIAGLVLMITSAVPVFGNGLGDGNFIILLSPLFLGSAIWKMLKKKSYFINGQKNLYDRFRSRINKR</sequence>
<evidence type="ECO:0000256" key="1">
    <source>
        <dbReference type="SAM" id="Phobius"/>
    </source>
</evidence>
<proteinExistence type="predicted"/>
<keyword evidence="1" id="KW-0812">Transmembrane</keyword>
<gene>
    <name evidence="2" type="ORF">ESA94_09250</name>
</gene>
<dbReference type="Proteomes" id="UP000290204">
    <property type="component" value="Unassembled WGS sequence"/>
</dbReference>
<accession>A0A4Q1CJ69</accession>
<dbReference type="RefSeq" id="WP_129130600.1">
    <property type="nucleotide sequence ID" value="NZ_SDHW01000002.1"/>
</dbReference>
<evidence type="ECO:0000313" key="3">
    <source>
        <dbReference type="Proteomes" id="UP000290204"/>
    </source>
</evidence>
<keyword evidence="1" id="KW-1133">Transmembrane helix</keyword>
<feature type="transmembrane region" description="Helical" evidence="1">
    <location>
        <begin position="107"/>
        <end position="126"/>
    </location>
</feature>
<keyword evidence="1" id="KW-0472">Membrane</keyword>
<name>A0A4Q1CJ69_9BACT</name>